<organism evidence="2 3">
    <name type="scientific">Jaapia argillacea MUCL 33604</name>
    <dbReference type="NCBI Taxonomy" id="933084"/>
    <lineage>
        <taxon>Eukaryota</taxon>
        <taxon>Fungi</taxon>
        <taxon>Dikarya</taxon>
        <taxon>Basidiomycota</taxon>
        <taxon>Agaricomycotina</taxon>
        <taxon>Agaricomycetes</taxon>
        <taxon>Agaricomycetidae</taxon>
        <taxon>Jaapiales</taxon>
        <taxon>Jaapiaceae</taxon>
        <taxon>Jaapia</taxon>
    </lineage>
</organism>
<keyword evidence="3" id="KW-1185">Reference proteome</keyword>
<dbReference type="OrthoDB" id="3215163at2759"/>
<dbReference type="AlphaFoldDB" id="A0A067PVY0"/>
<dbReference type="EMBL" id="KL197728">
    <property type="protein sequence ID" value="KDQ54496.1"/>
    <property type="molecule type" value="Genomic_DNA"/>
</dbReference>
<evidence type="ECO:0000313" key="3">
    <source>
        <dbReference type="Proteomes" id="UP000027265"/>
    </source>
</evidence>
<accession>A0A067PVY0</accession>
<feature type="compositionally biased region" description="Polar residues" evidence="1">
    <location>
        <begin position="1"/>
        <end position="21"/>
    </location>
</feature>
<name>A0A067PVY0_9AGAM</name>
<dbReference type="InParanoid" id="A0A067PVY0"/>
<dbReference type="HOGENOM" id="CLU_630151_0_0_1"/>
<proteinExistence type="predicted"/>
<reference evidence="3" key="1">
    <citation type="journal article" date="2014" name="Proc. Natl. Acad. Sci. U.S.A.">
        <title>Extensive sampling of basidiomycete genomes demonstrates inadequacy of the white-rot/brown-rot paradigm for wood decay fungi.</title>
        <authorList>
            <person name="Riley R."/>
            <person name="Salamov A.A."/>
            <person name="Brown D.W."/>
            <person name="Nagy L.G."/>
            <person name="Floudas D."/>
            <person name="Held B.W."/>
            <person name="Levasseur A."/>
            <person name="Lombard V."/>
            <person name="Morin E."/>
            <person name="Otillar R."/>
            <person name="Lindquist E.A."/>
            <person name="Sun H."/>
            <person name="LaButti K.M."/>
            <person name="Schmutz J."/>
            <person name="Jabbour D."/>
            <person name="Luo H."/>
            <person name="Baker S.E."/>
            <person name="Pisabarro A.G."/>
            <person name="Walton J.D."/>
            <person name="Blanchette R.A."/>
            <person name="Henrissat B."/>
            <person name="Martin F."/>
            <person name="Cullen D."/>
            <person name="Hibbett D.S."/>
            <person name="Grigoriev I.V."/>
        </authorList>
    </citation>
    <scope>NUCLEOTIDE SEQUENCE [LARGE SCALE GENOMIC DNA]</scope>
    <source>
        <strain evidence="3">MUCL 33604</strain>
    </source>
</reference>
<feature type="compositionally biased region" description="Low complexity" evidence="1">
    <location>
        <begin position="49"/>
        <end position="60"/>
    </location>
</feature>
<dbReference type="STRING" id="933084.A0A067PVY0"/>
<sequence>MRGHPWSSTVMNGQAQDSIETQSHKRPGQGPQATRPTKRPRLAPQDGFSTSKPSCTSTTKKPPPRLISAFDGSSGASTSTVPARKPPVAAASSLELKPNARAELPRSDHSAEVKVPKPPLKQLKVPTFPNPTPREPIPPNGDPSHLPATSAISLTARLPLPLDVLKTPQVRRLPVPRIPFADSSPGKSLGSFNPLSLRPLPDRPRSRKPFSKTISTTRVALATAPNSEGGPAELFSLYIQQKSPTRHDTHDRCDAYLAIGFSPEKIDRVKGRKFVRNGLADHASRVLSRTQTSLSLWHKSPSNLSSAADMRVTIVEILHIAPTIDRSSPLPRSILARCQIVPETMSPFSQPRPIFVSFLFPSSTALDSTRVAGEADFQVGKEVNVWRPWHTIDLPSEGKQDGRPPAGESPAILCSRFSIPRMLFREPKSDYRRGGR</sequence>
<feature type="compositionally biased region" description="Basic and acidic residues" evidence="1">
    <location>
        <begin position="98"/>
        <end position="114"/>
    </location>
</feature>
<protein>
    <submittedName>
        <fullName evidence="2">Uncharacterized protein</fullName>
    </submittedName>
</protein>
<feature type="region of interest" description="Disordered" evidence="1">
    <location>
        <begin position="1"/>
        <end position="114"/>
    </location>
</feature>
<gene>
    <name evidence="2" type="ORF">JAAARDRAFT_60490</name>
</gene>
<evidence type="ECO:0000256" key="1">
    <source>
        <dbReference type="SAM" id="MobiDB-lite"/>
    </source>
</evidence>
<dbReference type="Proteomes" id="UP000027265">
    <property type="component" value="Unassembled WGS sequence"/>
</dbReference>
<evidence type="ECO:0000313" key="2">
    <source>
        <dbReference type="EMBL" id="KDQ54496.1"/>
    </source>
</evidence>
<feature type="region of interest" description="Disordered" evidence="1">
    <location>
        <begin position="176"/>
        <end position="210"/>
    </location>
</feature>